<evidence type="ECO:0000256" key="8">
    <source>
        <dbReference type="ARBA" id="ARBA00022962"/>
    </source>
</evidence>
<dbReference type="Pfam" id="PF01656">
    <property type="entry name" value="CbiA"/>
    <property type="match status" value="1"/>
</dbReference>
<gene>
    <name evidence="11" type="ORF">SHALO_1530</name>
</gene>
<proteinExistence type="predicted"/>
<dbReference type="InterPro" id="IPR011698">
    <property type="entry name" value="GATase_3"/>
</dbReference>
<dbReference type="AlphaFoldDB" id="A0A1D7TJX9"/>
<evidence type="ECO:0000313" key="11">
    <source>
        <dbReference type="EMBL" id="AOO65305.1"/>
    </source>
</evidence>
<comment type="cofactor">
    <cofactor evidence="1">
        <name>Mg(2+)</name>
        <dbReference type="ChEBI" id="CHEBI:18420"/>
    </cofactor>
</comment>
<keyword evidence="3" id="KW-0169">Cobalamin biosynthesis</keyword>
<evidence type="ECO:0000256" key="6">
    <source>
        <dbReference type="ARBA" id="ARBA00022840"/>
    </source>
</evidence>
<dbReference type="RefSeq" id="WP_025344700.1">
    <property type="nucleotide sequence ID" value="NZ_CP017111.1"/>
</dbReference>
<dbReference type="PATRIC" id="fig|1193502.14.peg.1553"/>
<evidence type="ECO:0000259" key="9">
    <source>
        <dbReference type="Pfam" id="PF01656"/>
    </source>
</evidence>
<protein>
    <submittedName>
        <fullName evidence="11">Cobyrinic acid A,C-diamide synthase CbiA</fullName>
    </submittedName>
</protein>
<dbReference type="Gene3D" id="3.40.50.300">
    <property type="entry name" value="P-loop containing nucleotide triphosphate hydrolases"/>
    <property type="match status" value="1"/>
</dbReference>
<accession>A0A1D7TJX9</accession>
<dbReference type="InterPro" id="IPR004484">
    <property type="entry name" value="CbiA/CobB_synth"/>
</dbReference>
<keyword evidence="6" id="KW-0067">ATP-binding</keyword>
<evidence type="ECO:0000256" key="5">
    <source>
        <dbReference type="ARBA" id="ARBA00022741"/>
    </source>
</evidence>
<dbReference type="GO" id="GO:0009236">
    <property type="term" value="P:cobalamin biosynthetic process"/>
    <property type="evidence" value="ECO:0007669"/>
    <property type="project" value="UniProtKB-KW"/>
</dbReference>
<dbReference type="InterPro" id="IPR027417">
    <property type="entry name" value="P-loop_NTPase"/>
</dbReference>
<comment type="pathway">
    <text evidence="2">Cofactor biosynthesis; adenosylcobalamin biosynthesis.</text>
</comment>
<dbReference type="InterPro" id="IPR029062">
    <property type="entry name" value="Class_I_gatase-like"/>
</dbReference>
<dbReference type="InterPro" id="IPR002586">
    <property type="entry name" value="CobQ/CobB/MinD/ParA_Nub-bd_dom"/>
</dbReference>
<name>A0A1D7TJX9_9BACT</name>
<evidence type="ECO:0000256" key="1">
    <source>
        <dbReference type="ARBA" id="ARBA00001946"/>
    </source>
</evidence>
<evidence type="ECO:0000259" key="10">
    <source>
        <dbReference type="Pfam" id="PF07685"/>
    </source>
</evidence>
<dbReference type="SUPFAM" id="SSF52540">
    <property type="entry name" value="P-loop containing nucleoside triphosphate hydrolases"/>
    <property type="match status" value="1"/>
</dbReference>
<feature type="domain" description="CobQ/CobB/MinD/ParA nucleotide binding" evidence="9">
    <location>
        <begin position="5"/>
        <end position="175"/>
    </location>
</feature>
<evidence type="ECO:0000256" key="7">
    <source>
        <dbReference type="ARBA" id="ARBA00022842"/>
    </source>
</evidence>
<evidence type="ECO:0000256" key="4">
    <source>
        <dbReference type="ARBA" id="ARBA00022598"/>
    </source>
</evidence>
<keyword evidence="12" id="KW-1185">Reference proteome</keyword>
<dbReference type="Pfam" id="PF07685">
    <property type="entry name" value="GATase_3"/>
    <property type="match status" value="1"/>
</dbReference>
<evidence type="ECO:0000256" key="2">
    <source>
        <dbReference type="ARBA" id="ARBA00004953"/>
    </source>
</evidence>
<dbReference type="Proteomes" id="UP000094609">
    <property type="component" value="Chromosome"/>
</dbReference>
<evidence type="ECO:0000256" key="3">
    <source>
        <dbReference type="ARBA" id="ARBA00022573"/>
    </source>
</evidence>
<keyword evidence="5" id="KW-0547">Nucleotide-binding</keyword>
<dbReference type="NCBIfam" id="NF002204">
    <property type="entry name" value="PRK01077.1"/>
    <property type="match status" value="1"/>
</dbReference>
<evidence type="ECO:0000313" key="12">
    <source>
        <dbReference type="Proteomes" id="UP000094609"/>
    </source>
</evidence>
<dbReference type="STRING" id="1193502.SHALO_1530"/>
<dbReference type="EMBL" id="CP017111">
    <property type="protein sequence ID" value="AOO65305.1"/>
    <property type="molecule type" value="Genomic_DNA"/>
</dbReference>
<dbReference type="PANTHER" id="PTHR43873">
    <property type="entry name" value="COBYRINATE A,C-DIAMIDE SYNTHASE"/>
    <property type="match status" value="1"/>
</dbReference>
<feature type="domain" description="CobB/CobQ-like glutamine amidotransferase" evidence="10">
    <location>
        <begin position="238"/>
        <end position="410"/>
    </location>
</feature>
<dbReference type="KEGG" id="shal:SHALO_1530"/>
<dbReference type="SUPFAM" id="SSF52317">
    <property type="entry name" value="Class I glutamine amidotransferase-like"/>
    <property type="match status" value="1"/>
</dbReference>
<organism evidence="11 12">
    <name type="scientific">Sulfurospirillum halorespirans DSM 13726</name>
    <dbReference type="NCBI Taxonomy" id="1193502"/>
    <lineage>
        <taxon>Bacteria</taxon>
        <taxon>Pseudomonadati</taxon>
        <taxon>Campylobacterota</taxon>
        <taxon>Epsilonproteobacteria</taxon>
        <taxon>Campylobacterales</taxon>
        <taxon>Sulfurospirillaceae</taxon>
        <taxon>Sulfurospirillum</taxon>
    </lineage>
</organism>
<keyword evidence="8" id="KW-0315">Glutamine amidotransferase</keyword>
<sequence>MKKAICIGATKSNDGKTLLTTALLHHFKKDVSAFKCGPDYIDPQFHDAITGGHSVNLDGYLMNEEQLRWTFEHYHHNSFAVIEGVMGFYDGMDKGASAYDVAKSLHVPSVIVVDASGSYITIAAVIKGLLTFRDDHTIKGVILNKVSSSMHFSLLEKVIEEELPHIAVLGWIKKDLITLESTHLGLDLEHLDRELLALVSKEVLEHIDLELLMSLATFEPLHVKIYPFEKIPKIPQKLAIVHDANFSFLYHDNVNFLKEVFDEVVMVSAVNDEKCEADVLYIPGGYVETKEAYKRIENSHTFKHSVLEHAKNKPIYGECAGLIFLGKKIDEKPMLGLLDVEFSLQKRFKRMGYYDADFDGINTKGHAFHYSSPHDLANGYFPLVKRDNGENGVWKKDKVFGTYLHTFFRTNPHLIKQYFS</sequence>
<dbReference type="NCBIfam" id="TIGR00379">
    <property type="entry name" value="cobB"/>
    <property type="match status" value="1"/>
</dbReference>
<dbReference type="GO" id="GO:0042242">
    <property type="term" value="F:cobyrinic acid a,c-diamide synthase activity"/>
    <property type="evidence" value="ECO:0007669"/>
    <property type="project" value="InterPro"/>
</dbReference>
<keyword evidence="4" id="KW-0436">Ligase</keyword>
<dbReference type="PANTHER" id="PTHR43873:SF1">
    <property type="entry name" value="COBYRINATE A,C-DIAMIDE SYNTHASE"/>
    <property type="match status" value="1"/>
</dbReference>
<dbReference type="Gene3D" id="3.40.50.880">
    <property type="match status" value="1"/>
</dbReference>
<dbReference type="PROSITE" id="PS51274">
    <property type="entry name" value="GATASE_COBBQ"/>
    <property type="match status" value="1"/>
</dbReference>
<reference evidence="12" key="1">
    <citation type="submission" date="2016-08" db="EMBL/GenBank/DDBJ databases">
        <title>Complete genome sequence of the organohalide-respiring Epsilonproteobacterium Sulfurospirillum halorespirans.</title>
        <authorList>
            <person name="Goris T."/>
            <person name="Zimmermann J."/>
            <person name="Schenz B."/>
            <person name="Lemos M."/>
            <person name="Hackermueller J."/>
            <person name="Diekert G."/>
        </authorList>
    </citation>
    <scope>NUCLEOTIDE SEQUENCE [LARGE SCALE GENOMIC DNA]</scope>
    <source>
        <strain>DSM 13726</strain>
        <strain evidence="12">PCE-M2</strain>
    </source>
</reference>
<keyword evidence="7" id="KW-0460">Magnesium</keyword>
<dbReference type="GO" id="GO:0005524">
    <property type="term" value="F:ATP binding"/>
    <property type="evidence" value="ECO:0007669"/>
    <property type="project" value="UniProtKB-KW"/>
</dbReference>